<dbReference type="Proteomes" id="UP001159363">
    <property type="component" value="Chromosome 10"/>
</dbReference>
<organism evidence="2 3">
    <name type="scientific">Dryococelus australis</name>
    <dbReference type="NCBI Taxonomy" id="614101"/>
    <lineage>
        <taxon>Eukaryota</taxon>
        <taxon>Metazoa</taxon>
        <taxon>Ecdysozoa</taxon>
        <taxon>Arthropoda</taxon>
        <taxon>Hexapoda</taxon>
        <taxon>Insecta</taxon>
        <taxon>Pterygota</taxon>
        <taxon>Neoptera</taxon>
        <taxon>Polyneoptera</taxon>
        <taxon>Phasmatodea</taxon>
        <taxon>Verophasmatodea</taxon>
        <taxon>Anareolatae</taxon>
        <taxon>Phasmatidae</taxon>
        <taxon>Eurycanthinae</taxon>
        <taxon>Dryococelus</taxon>
    </lineage>
</organism>
<feature type="region of interest" description="Disordered" evidence="1">
    <location>
        <begin position="285"/>
        <end position="321"/>
    </location>
</feature>
<keyword evidence="3" id="KW-1185">Reference proteome</keyword>
<accession>A0ABQ9GK07</accession>
<evidence type="ECO:0000313" key="3">
    <source>
        <dbReference type="Proteomes" id="UP001159363"/>
    </source>
</evidence>
<proteinExistence type="predicted"/>
<feature type="region of interest" description="Disordered" evidence="1">
    <location>
        <begin position="125"/>
        <end position="174"/>
    </location>
</feature>
<evidence type="ECO:0000313" key="2">
    <source>
        <dbReference type="EMBL" id="KAJ8872360.1"/>
    </source>
</evidence>
<gene>
    <name evidence="2" type="ORF">PR048_025964</name>
</gene>
<name>A0ABQ9GK07_9NEOP</name>
<dbReference type="EMBL" id="JARBHB010000011">
    <property type="protein sequence ID" value="KAJ8872360.1"/>
    <property type="molecule type" value="Genomic_DNA"/>
</dbReference>
<feature type="compositionally biased region" description="Low complexity" evidence="1">
    <location>
        <begin position="152"/>
        <end position="174"/>
    </location>
</feature>
<comment type="caution">
    <text evidence="2">The sequence shown here is derived from an EMBL/GenBank/DDBJ whole genome shotgun (WGS) entry which is preliminary data.</text>
</comment>
<protein>
    <submittedName>
        <fullName evidence="2">Uncharacterized protein</fullName>
    </submittedName>
</protein>
<feature type="region of interest" description="Disordered" evidence="1">
    <location>
        <begin position="691"/>
        <end position="724"/>
    </location>
</feature>
<sequence>MFRGRRNDDGGFGLDTRFGGSSATENKCIPTSYEVMSKVNGPESTLVRSPGSKVTRFTDPPHLPGLKIDVSGNGVPIHNRCVDRNSFRGKSVFRFIIGVLVVRRSPGSACAGAGVRGPCAQRRRLPWPSLLQPPPPTLSRAASSWFSPPDAAPQSPGGRSPPSASSGSPTTAVPVTHTHTTLLSFSAQRGSGGAAATTLGHHRDELGSLTSGVAPGFREWELCWVMPLVSGFPPGSPVSPTHAFRRSTVSTSFTRIASQNLVGLTLLTAAQTSPLHRRVWSNAGMKGRGKQEIPKKTRRPAAASGTIPGIDPPGIKPTSPSWKMSTLSATPARFPMRASHSAFHVARTRLLLLALISEHGVQLVHEVHHPFLRDLQRTLRLQVLLPQLSQLYLLVLYRLCGLRQEQVDPLLLISDLLEVALQISHKVSSPRSRASIVFRFSVSLLNCNELHLCLCLLILSARCCCPQHLVLDHELRHLVYLYMEALPQHVRLFLKLACLWLYVDVPEAVACAGPVEILFREALCVDLDQRLLLQAAAVVRRRTEAHVCFAAGAGPGPRYALYLLLEDLVLPGDALHIRLQLAHDPLQVVAPLRVALARPQEVHDGVGDLLHAVQLLEDCLVLGHRAALVDHMPAALQLHMRLTEITFFYYMLASLPVVVACGAVASSGGAERPAGSSPTLLAPGCPRYRSSLSTTPGKLQPSHEDAPGKIQASWGASDEEPGHQLLHDRSSIAATSQLVANGVAHRPVGK</sequence>
<reference evidence="2 3" key="1">
    <citation type="submission" date="2023-02" db="EMBL/GenBank/DDBJ databases">
        <title>LHISI_Scaffold_Assembly.</title>
        <authorList>
            <person name="Stuart O.P."/>
            <person name="Cleave R."/>
            <person name="Magrath M.J.L."/>
            <person name="Mikheyev A.S."/>
        </authorList>
    </citation>
    <scope>NUCLEOTIDE SEQUENCE [LARGE SCALE GENOMIC DNA]</scope>
    <source>
        <strain evidence="2">Daus_M_001</strain>
        <tissue evidence="2">Leg muscle</tissue>
    </source>
</reference>
<evidence type="ECO:0000256" key="1">
    <source>
        <dbReference type="SAM" id="MobiDB-lite"/>
    </source>
</evidence>